<dbReference type="Proteomes" id="UP000265970">
    <property type="component" value="Unassembled WGS sequence"/>
</dbReference>
<dbReference type="AlphaFoldDB" id="A0A395XG61"/>
<proteinExistence type="predicted"/>
<dbReference type="EMBL" id="QRZV01000002">
    <property type="protein sequence ID" value="RGW09638.1"/>
    <property type="molecule type" value="Genomic_DNA"/>
</dbReference>
<evidence type="ECO:0000313" key="1">
    <source>
        <dbReference type="EMBL" id="RGW09638.1"/>
    </source>
</evidence>
<accession>A0A395XG61</accession>
<protein>
    <submittedName>
        <fullName evidence="1">Uncharacterized protein</fullName>
    </submittedName>
</protein>
<reference evidence="1 2" key="1">
    <citation type="submission" date="2018-08" db="EMBL/GenBank/DDBJ databases">
        <title>A genome reference for cultivated species of the human gut microbiota.</title>
        <authorList>
            <person name="Zou Y."/>
            <person name="Xue W."/>
            <person name="Luo G."/>
        </authorList>
    </citation>
    <scope>NUCLEOTIDE SEQUENCE [LARGE SCALE GENOMIC DNA]</scope>
    <source>
        <strain evidence="1 2">AF13-3LB</strain>
    </source>
</reference>
<sequence>MSSIETVRNLHPDPRCLRLRNMWRAASTIIGEKRRYALADGAPTGSVFAWVPLTNEQLAGNVLYARITAAQDVLDKLSVEGAPVVAKQGEWIAARSTSVANRTIAVTHGPYTLCEVGVYSLEDWEKLYDAYQKGAIAYPWVAGPRDATMAGEKGPWEL</sequence>
<comment type="caution">
    <text evidence="1">The sequence shown here is derived from an EMBL/GenBank/DDBJ whole genome shotgun (WGS) entry which is preliminary data.</text>
</comment>
<dbReference type="RefSeq" id="WP_118238943.1">
    <property type="nucleotide sequence ID" value="NZ_QRZV01000002.1"/>
</dbReference>
<evidence type="ECO:0000313" key="2">
    <source>
        <dbReference type="Proteomes" id="UP000265970"/>
    </source>
</evidence>
<name>A0A395XG61_9BIFI</name>
<organism evidence="1 2">
    <name type="scientific">Bifidobacterium pseudolongum</name>
    <dbReference type="NCBI Taxonomy" id="1694"/>
    <lineage>
        <taxon>Bacteria</taxon>
        <taxon>Bacillati</taxon>
        <taxon>Actinomycetota</taxon>
        <taxon>Actinomycetes</taxon>
        <taxon>Bifidobacteriales</taxon>
        <taxon>Bifidobacteriaceae</taxon>
        <taxon>Bifidobacterium</taxon>
    </lineage>
</organism>
<gene>
    <name evidence="1" type="ORF">DWV92_03155</name>
</gene>